<dbReference type="Pfam" id="PF09611">
    <property type="entry name" value="Cas_Csy1"/>
    <property type="match status" value="1"/>
</dbReference>
<sequence>MHESITTFFADRKAAWLKTKLKTTEDPDQQAAIQQEAEDKFSLPTWLPDAARRAAWLSMVSHPGKFSHPSAKTSSVIAQGQQANDGYLRTGNVDYELDVFGNAAAMDVYKFLTLPLNDGQTLLQHLERDSEEAKRLLTVPTANYDSLRSGFLTVKQSDDGNRTDGLVKQVYFPVDADYHLLSILTPAGMLTQTKSRIDAMRFSEATKQAKDSRRKNEHHADGFDDMLGLTVTLYGGTKPQNISVLNNQNAGRAYLLSSVPPIFEQRQVRLPTRHFFRNSLSARRFQDSFQTLDRLMRSGVNNMHVRDGIRHTLKYLIDAVLRLAFAIRATGPGWSQTEHYRDLPLAQRIWLDDAYLEQREQSEVWLDEVAGDFARWIIRTYEYLCKDSRTKLGDDEFHELAALAEQAVAADQEFFK</sequence>
<dbReference type="AlphaFoldDB" id="A0A177PE47"/>
<gene>
    <name evidence="1" type="ORF">A1355_18105</name>
</gene>
<dbReference type="STRING" id="702114.A1355_18105"/>
<organism evidence="1 2">
    <name type="scientific">Methylomonas koyamae</name>
    <dbReference type="NCBI Taxonomy" id="702114"/>
    <lineage>
        <taxon>Bacteria</taxon>
        <taxon>Pseudomonadati</taxon>
        <taxon>Pseudomonadota</taxon>
        <taxon>Gammaproteobacteria</taxon>
        <taxon>Methylococcales</taxon>
        <taxon>Methylococcaceae</taxon>
        <taxon>Methylomonas</taxon>
    </lineage>
</organism>
<comment type="caution">
    <text evidence="1">The sequence shown here is derived from an EMBL/GenBank/DDBJ whole genome shotgun (WGS) entry which is preliminary data.</text>
</comment>
<evidence type="ECO:0000313" key="2">
    <source>
        <dbReference type="Proteomes" id="UP000077628"/>
    </source>
</evidence>
<dbReference type="RefSeq" id="WP_064024402.1">
    <property type="nucleotide sequence ID" value="NZ_LUUK01000018.1"/>
</dbReference>
<dbReference type="NCBIfam" id="TIGR02564">
    <property type="entry name" value="cas_Csy1"/>
    <property type="match status" value="1"/>
</dbReference>
<dbReference type="EMBL" id="LUUK01000018">
    <property type="protein sequence ID" value="OAI27679.1"/>
    <property type="molecule type" value="Genomic_DNA"/>
</dbReference>
<dbReference type="InterPro" id="IPR013397">
    <property type="entry name" value="CRISPR-assoc_prot_Csy1"/>
</dbReference>
<dbReference type="Proteomes" id="UP000077628">
    <property type="component" value="Unassembled WGS sequence"/>
</dbReference>
<dbReference type="OrthoDB" id="9815616at2"/>
<name>A0A177PE47_9GAMM</name>
<accession>A0A177PE47</accession>
<proteinExistence type="predicted"/>
<keyword evidence="2" id="KW-1185">Reference proteome</keyword>
<reference evidence="2" key="1">
    <citation type="submission" date="2016-03" db="EMBL/GenBank/DDBJ databases">
        <authorList>
            <person name="Heylen K."/>
            <person name="De Vos P."/>
            <person name="Vekeman B."/>
        </authorList>
    </citation>
    <scope>NUCLEOTIDE SEQUENCE [LARGE SCALE GENOMIC DNA]</scope>
    <source>
        <strain evidence="2">R-45383</strain>
    </source>
</reference>
<evidence type="ECO:0000313" key="1">
    <source>
        <dbReference type="EMBL" id="OAI27679.1"/>
    </source>
</evidence>
<protein>
    <submittedName>
        <fullName evidence="1">Type I-F CRISPR-associated protein Csy1</fullName>
    </submittedName>
</protein>